<dbReference type="GO" id="GO:0016887">
    <property type="term" value="F:ATP hydrolysis activity"/>
    <property type="evidence" value="ECO:0007669"/>
    <property type="project" value="TreeGrafter"/>
</dbReference>
<feature type="domain" description="Kinesin motor" evidence="3">
    <location>
        <begin position="1"/>
        <end position="118"/>
    </location>
</feature>
<evidence type="ECO:0000256" key="2">
    <source>
        <dbReference type="SAM" id="MobiDB-lite"/>
    </source>
</evidence>
<reference evidence="5" key="1">
    <citation type="submission" date="2015-09" db="EMBL/GenBank/DDBJ databases">
        <authorList>
            <consortium name="Pathogen Informatics"/>
        </authorList>
    </citation>
    <scope>NUCLEOTIDE SEQUENCE [LARGE SCALE GENOMIC DNA]</scope>
    <source>
        <strain evidence="5">Lake Konstanz</strain>
    </source>
</reference>
<dbReference type="InterPro" id="IPR036961">
    <property type="entry name" value="Kinesin_motor_dom_sf"/>
</dbReference>
<evidence type="ECO:0000259" key="3">
    <source>
        <dbReference type="PROSITE" id="PS50067"/>
    </source>
</evidence>
<dbReference type="PANTHER" id="PTHR24115:SF9">
    <property type="entry name" value="KINESIN HEAVY CHAIN"/>
    <property type="match status" value="1"/>
</dbReference>
<dbReference type="PROSITE" id="PS50067">
    <property type="entry name" value="KINESIN_MOTOR_2"/>
    <property type="match status" value="1"/>
</dbReference>
<dbReference type="AlphaFoldDB" id="A0A0S4J5P7"/>
<dbReference type="SUPFAM" id="SSF52540">
    <property type="entry name" value="P-loop containing nucleoside triphosphate hydrolases"/>
    <property type="match status" value="1"/>
</dbReference>
<keyword evidence="5" id="KW-1185">Reference proteome</keyword>
<dbReference type="GO" id="GO:0008017">
    <property type="term" value="F:microtubule binding"/>
    <property type="evidence" value="ECO:0007669"/>
    <property type="project" value="InterPro"/>
</dbReference>
<accession>A0A0S4J5P7</accession>
<dbReference type="GO" id="GO:0008574">
    <property type="term" value="F:plus-end-directed microtubule motor activity"/>
    <property type="evidence" value="ECO:0007669"/>
    <property type="project" value="TreeGrafter"/>
</dbReference>
<dbReference type="GO" id="GO:0007018">
    <property type="term" value="P:microtubule-based movement"/>
    <property type="evidence" value="ECO:0007669"/>
    <property type="project" value="InterPro"/>
</dbReference>
<dbReference type="VEuPathDB" id="TriTrypDB:BSAL_87410"/>
<protein>
    <submittedName>
        <fullName evidence="4">Kinesin-like protein, putative</fullName>
    </submittedName>
</protein>
<proteinExistence type="inferred from homology"/>
<dbReference type="InterPro" id="IPR016024">
    <property type="entry name" value="ARM-type_fold"/>
</dbReference>
<feature type="compositionally biased region" description="Polar residues" evidence="2">
    <location>
        <begin position="816"/>
        <end position="826"/>
    </location>
</feature>
<comment type="caution">
    <text evidence="1">Lacks conserved residue(s) required for the propagation of feature annotation.</text>
</comment>
<sequence>MIVTLRCKFVGATDRLAYLNVVDLAGCENASTSAQLSETIAINTSLSSLATLFRNMVDEGASFSPRRRHTHGNPLIQVLKESLTGRSHLSLILCVVPSMEHQNYASSTLQFGALCLKLKLQPESFQLQSSLRCTCVELKATVERLKEELRNAHPRRDELQMILLDSLDGTDQSDGVLIPTQVPQMVDLIGIKSLIHQLEHVDVWQWEEDTGYAMERLRRIFPRRHQELWHVSTLSTLLAVARCSSTLDEISAARVADRVEFERDELVRLLREYVETLSQPPPVATPQLPPEAAQPVLRCHTSLEQLIRLLPTHDASAQFSLIRNAYDLNRDQSVGDEECKILLSFVKETEDHDALLEAILSTMHIIPVERMQSNHISMIVDAIARIAAPLVSNSDDQRLFNSARDRLLALCNVITGLCHNGPASTRTLMVTSRIAKHLISILVASSIFGDRSVLEALSAMSNALDLDNQATLGTDLPADVTRTLLGSILGIIKSCITWSGWLNVVEAAADLLEKLSRTYARTMTTLAASEDLLQTLCDIVSTPHNKPQIRRILSSVLSSIISNEVASNFPKDGRLAKSLLTAVAHVARWSIVTNMFDIRTAHYSLLDPYPLHCHSFKKPLPSCTMRQVGCQRYLVRTDHSCQMVATVEALHADDSHATTKLSLSLSVVHVQGSRAGVLRSQEITDATQSVRSIEFRGEPGASYAIIVSTEGELFVPYALSICSHGPFEAVEATNEHSTVHAVLPTTTATNELQLRRSRIFTPTLPTPRNDGQSTATNEPKLRHNFSGTSVPPTPRDDGRTTPGSPLASHERVLAQPQESAESTNIAVATPTPSPPEQVVQLLQPLVTPHQSDREVVESVAPKTRVKSKNCCLMM</sequence>
<dbReference type="EMBL" id="CYKH01001090">
    <property type="protein sequence ID" value="CUG83076.1"/>
    <property type="molecule type" value="Genomic_DNA"/>
</dbReference>
<dbReference type="Pfam" id="PF00225">
    <property type="entry name" value="Kinesin"/>
    <property type="match status" value="1"/>
</dbReference>
<organism evidence="4 5">
    <name type="scientific">Bodo saltans</name>
    <name type="common">Flagellated protozoan</name>
    <dbReference type="NCBI Taxonomy" id="75058"/>
    <lineage>
        <taxon>Eukaryota</taxon>
        <taxon>Discoba</taxon>
        <taxon>Euglenozoa</taxon>
        <taxon>Kinetoplastea</taxon>
        <taxon>Metakinetoplastina</taxon>
        <taxon>Eubodonida</taxon>
        <taxon>Bodonidae</taxon>
        <taxon>Bodo</taxon>
    </lineage>
</organism>
<evidence type="ECO:0000313" key="4">
    <source>
        <dbReference type="EMBL" id="CUG83076.1"/>
    </source>
</evidence>
<dbReference type="GO" id="GO:0005874">
    <property type="term" value="C:microtubule"/>
    <property type="evidence" value="ECO:0007669"/>
    <property type="project" value="TreeGrafter"/>
</dbReference>
<dbReference type="GO" id="GO:0005871">
    <property type="term" value="C:kinesin complex"/>
    <property type="evidence" value="ECO:0007669"/>
    <property type="project" value="TreeGrafter"/>
</dbReference>
<dbReference type="SUPFAM" id="SSF48371">
    <property type="entry name" value="ARM repeat"/>
    <property type="match status" value="1"/>
</dbReference>
<feature type="region of interest" description="Disordered" evidence="2">
    <location>
        <begin position="759"/>
        <end position="835"/>
    </location>
</feature>
<evidence type="ECO:0000256" key="1">
    <source>
        <dbReference type="PROSITE-ProRule" id="PRU00283"/>
    </source>
</evidence>
<comment type="similarity">
    <text evidence="1">Belongs to the TRAFAC class myosin-kinesin ATPase superfamily. Kinesin family.</text>
</comment>
<dbReference type="PANTHER" id="PTHR24115">
    <property type="entry name" value="KINESIN-RELATED"/>
    <property type="match status" value="1"/>
</dbReference>
<gene>
    <name evidence="4" type="ORF">BSAL_87410</name>
</gene>
<name>A0A0S4J5P7_BODSA</name>
<dbReference type="GO" id="GO:0005524">
    <property type="term" value="F:ATP binding"/>
    <property type="evidence" value="ECO:0007669"/>
    <property type="project" value="InterPro"/>
</dbReference>
<dbReference type="Gene3D" id="3.40.850.10">
    <property type="entry name" value="Kinesin motor domain"/>
    <property type="match status" value="1"/>
</dbReference>
<dbReference type="InterPro" id="IPR027640">
    <property type="entry name" value="Kinesin-like_fam"/>
</dbReference>
<evidence type="ECO:0000313" key="5">
    <source>
        <dbReference type="Proteomes" id="UP000051952"/>
    </source>
</evidence>
<dbReference type="InterPro" id="IPR027417">
    <property type="entry name" value="P-loop_NTPase"/>
</dbReference>
<dbReference type="InterPro" id="IPR001752">
    <property type="entry name" value="Kinesin_motor_dom"/>
</dbReference>
<dbReference type="GO" id="GO:0030705">
    <property type="term" value="P:cytoskeleton-dependent intracellular transport"/>
    <property type="evidence" value="ECO:0007669"/>
    <property type="project" value="TreeGrafter"/>
</dbReference>
<dbReference type="Proteomes" id="UP000051952">
    <property type="component" value="Unassembled WGS sequence"/>
</dbReference>